<dbReference type="PROSITE" id="PS00708">
    <property type="entry name" value="PRO_ENDOPEP_SER"/>
    <property type="match status" value="1"/>
</dbReference>
<dbReference type="Proteomes" id="UP000186309">
    <property type="component" value="Chromosome"/>
</dbReference>
<feature type="chain" id="PRO_5012211299" evidence="2">
    <location>
        <begin position="26"/>
        <end position="409"/>
    </location>
</feature>
<proteinExistence type="predicted"/>
<evidence type="ECO:0000313" key="5">
    <source>
        <dbReference type="Proteomes" id="UP000186309"/>
    </source>
</evidence>
<feature type="signal peptide" evidence="2">
    <location>
        <begin position="1"/>
        <end position="25"/>
    </location>
</feature>
<evidence type="ECO:0000256" key="2">
    <source>
        <dbReference type="SAM" id="SignalP"/>
    </source>
</evidence>
<dbReference type="GO" id="GO:0004252">
    <property type="term" value="F:serine-type endopeptidase activity"/>
    <property type="evidence" value="ECO:0007669"/>
    <property type="project" value="InterPro"/>
</dbReference>
<protein>
    <submittedName>
        <fullName evidence="4">Putative alpha/beta-hydrolase-type carbohydrate esterase (Acetyl xylan esterase)</fullName>
    </submittedName>
</protein>
<keyword evidence="5" id="KW-1185">Reference proteome</keyword>
<keyword evidence="1 4" id="KW-0378">Hydrolase</keyword>
<feature type="domain" description="Acetyl xylan esterase" evidence="3">
    <location>
        <begin position="71"/>
        <end position="214"/>
    </location>
</feature>
<dbReference type="Gene3D" id="3.40.50.1820">
    <property type="entry name" value="alpha/beta hydrolase"/>
    <property type="match status" value="1"/>
</dbReference>
<dbReference type="EMBL" id="CP019082">
    <property type="protein sequence ID" value="APW60606.1"/>
    <property type="molecule type" value="Genomic_DNA"/>
</dbReference>
<evidence type="ECO:0000313" key="4">
    <source>
        <dbReference type="EMBL" id="APW60606.1"/>
    </source>
</evidence>
<dbReference type="InterPro" id="IPR050261">
    <property type="entry name" value="FrsA_esterase"/>
</dbReference>
<dbReference type="RefSeq" id="WP_076345363.1">
    <property type="nucleotide sequence ID" value="NZ_CP019082.1"/>
</dbReference>
<gene>
    <name evidence="4" type="ORF">BSF38_02082</name>
</gene>
<dbReference type="InterPro" id="IPR029058">
    <property type="entry name" value="AB_hydrolase_fold"/>
</dbReference>
<dbReference type="KEGG" id="pbor:BSF38_02082"/>
<evidence type="ECO:0000256" key="1">
    <source>
        <dbReference type="ARBA" id="ARBA00022801"/>
    </source>
</evidence>
<evidence type="ECO:0000259" key="3">
    <source>
        <dbReference type="Pfam" id="PF05448"/>
    </source>
</evidence>
<keyword evidence="2" id="KW-0732">Signal</keyword>
<sequence length="409" mass="44238">MTSFLARAGLLTTCLLLGSWNDTTAQTPETPGLMRATPEMLVAPRTQPAEGFSADGVEAVFYDGPPWKGKPTRVFAWIGVPKLQPGEKAPGIVLVHGGGGTAFESWVRLWVGRGYAAIAMDTCGAVPKGSYGKWERHEAGGPPGYDFTTSMEPVADQWPYHAVADVLLAHSLLRSRPEVDADRIGVTGISWGGYLTCIVSGLDDRFKFAAPVYGCGFLGDNSVWKPELEKLGERGQRWLALWDPSHYLPLGKAPKLWVTGTNDFAYPLDSLRKSYRAAGGSSTLCVRLRMPHGHGPAGENPEEIHAFADSILKGGKPLVEVSTVVRDGSTIRAAFAGQDLVASAQLLYTKADGSWPDRLWETAEARVDQAARTIDGQLPTGATAYFLNLIDPQGRVVSTQLRMVEKTDR</sequence>
<dbReference type="InterPro" id="IPR002471">
    <property type="entry name" value="Pept_S9_AS"/>
</dbReference>
<organism evidence="4 5">
    <name type="scientific">Paludisphaera borealis</name>
    <dbReference type="NCBI Taxonomy" id="1387353"/>
    <lineage>
        <taxon>Bacteria</taxon>
        <taxon>Pseudomonadati</taxon>
        <taxon>Planctomycetota</taxon>
        <taxon>Planctomycetia</taxon>
        <taxon>Isosphaerales</taxon>
        <taxon>Isosphaeraceae</taxon>
        <taxon>Paludisphaera</taxon>
    </lineage>
</organism>
<dbReference type="PANTHER" id="PTHR22946">
    <property type="entry name" value="DIENELACTONE HYDROLASE DOMAIN-CONTAINING PROTEIN-RELATED"/>
    <property type="match status" value="1"/>
</dbReference>
<dbReference type="AlphaFoldDB" id="A0A1U7CNX6"/>
<dbReference type="GO" id="GO:0006508">
    <property type="term" value="P:proteolysis"/>
    <property type="evidence" value="ECO:0007669"/>
    <property type="project" value="InterPro"/>
</dbReference>
<dbReference type="STRING" id="1387353.BSF38_02082"/>
<reference evidence="5" key="1">
    <citation type="submission" date="2016-12" db="EMBL/GenBank/DDBJ databases">
        <title>Comparative genomics of four Isosphaeraceae planctomycetes: a common pool of plasmids and glycoside hydrolase genes.</title>
        <authorList>
            <person name="Ivanova A."/>
        </authorList>
    </citation>
    <scope>NUCLEOTIDE SEQUENCE [LARGE SCALE GENOMIC DNA]</scope>
    <source>
        <strain evidence="5">PX4</strain>
    </source>
</reference>
<dbReference type="Pfam" id="PF05448">
    <property type="entry name" value="AXE1"/>
    <property type="match status" value="1"/>
</dbReference>
<name>A0A1U7CNX6_9BACT</name>
<dbReference type="InterPro" id="IPR008391">
    <property type="entry name" value="AXE1_dom"/>
</dbReference>
<accession>A0A1U7CNX6</accession>
<dbReference type="SUPFAM" id="SSF53474">
    <property type="entry name" value="alpha/beta-Hydrolases"/>
    <property type="match status" value="1"/>
</dbReference>